<evidence type="ECO:0000256" key="1">
    <source>
        <dbReference type="ARBA" id="ARBA00009608"/>
    </source>
</evidence>
<keyword evidence="2" id="KW-0433">Leucine-rich repeat</keyword>
<name>A0ABP0AJK2_PIPNA</name>
<protein>
    <submittedName>
        <fullName evidence="4">Uncharacterized protein</fullName>
    </submittedName>
</protein>
<dbReference type="SUPFAM" id="SSF52047">
    <property type="entry name" value="RNI-like"/>
    <property type="match status" value="1"/>
</dbReference>
<evidence type="ECO:0000313" key="4">
    <source>
        <dbReference type="EMBL" id="CAK6450707.1"/>
    </source>
</evidence>
<sequence length="485" mass="55141">MNSEAPLRLLDLACQSLLRDEASAIAAVEWLPMELFPPLFTAAVAGRHSNVLKALVQAWPFPCLPLGALLNHQQPYHDILQAVLDGLDALLSQETRPRRWKMQMLNLQKGAHQEFWIVWAGIRADVCSLLDPEAPQPMRRTGKLERLTKGPKPPSAPMEVLVDLCLKSGVLDESLSYLIKKVSQRRGLLHLCCKKLKVYAVSKENINILGMVQLNSVQDLKLNCTWKLSTLRKFTPFLGQMGNLRRFLLSHVFTSSHTTLEQEEHCVSLFTSQFRRLSCLQELYLHDVSILKGRLDQILSCLKTPLETLSITSCMLLESDLRHLSQHLNVSQLKVLNLWRLNLTDISSGPLQLLLERASPTLQELYLDECGIMDSQFMDLLPALSHCSQLMTLSFCENTISMTVLEDLLRHTIRLSKLNCMLYPAPLESFDERSNNIINLGLLAQVHEGLKHMLQELGRPGMFWFYAYPSPHGVYRNFYNPNPIL</sequence>
<dbReference type="InterPro" id="IPR032675">
    <property type="entry name" value="LRR_dom_sf"/>
</dbReference>
<accession>A0ABP0AJK2</accession>
<evidence type="ECO:0000256" key="3">
    <source>
        <dbReference type="ARBA" id="ARBA00022737"/>
    </source>
</evidence>
<proteinExistence type="inferred from homology"/>
<dbReference type="InterPro" id="IPR026271">
    <property type="entry name" value="PRAME"/>
</dbReference>
<organism evidence="4 5">
    <name type="scientific">Pipistrellus nathusii</name>
    <name type="common">Nathusius' pipistrelle</name>
    <dbReference type="NCBI Taxonomy" id="59473"/>
    <lineage>
        <taxon>Eukaryota</taxon>
        <taxon>Metazoa</taxon>
        <taxon>Chordata</taxon>
        <taxon>Craniata</taxon>
        <taxon>Vertebrata</taxon>
        <taxon>Euteleostomi</taxon>
        <taxon>Mammalia</taxon>
        <taxon>Eutheria</taxon>
        <taxon>Laurasiatheria</taxon>
        <taxon>Chiroptera</taxon>
        <taxon>Yangochiroptera</taxon>
        <taxon>Vespertilionidae</taxon>
        <taxon>Pipistrellus</taxon>
    </lineage>
</organism>
<dbReference type="PANTHER" id="PTHR14224:SF24">
    <property type="entry name" value="MELANOMA ANTIGEN PREFERENTIALLY EXPRESSED IN TUMORS"/>
    <property type="match status" value="1"/>
</dbReference>
<keyword evidence="5" id="KW-1185">Reference proteome</keyword>
<dbReference type="InterPro" id="IPR050694">
    <property type="entry name" value="LRRC14/PRAME"/>
</dbReference>
<dbReference type="PANTHER" id="PTHR14224">
    <property type="entry name" value="SIMILAR TO PREFERENTIALLY EXPRESSED ANTIGEN IN MELANOMA-LIKE 3"/>
    <property type="match status" value="1"/>
</dbReference>
<evidence type="ECO:0000313" key="5">
    <source>
        <dbReference type="Proteomes" id="UP001314169"/>
    </source>
</evidence>
<dbReference type="Proteomes" id="UP001314169">
    <property type="component" value="Chromosome Y"/>
</dbReference>
<dbReference type="PIRSF" id="PIRSF038286">
    <property type="entry name" value="PRAME"/>
    <property type="match status" value="1"/>
</dbReference>
<reference evidence="4" key="1">
    <citation type="submission" date="2023-12" db="EMBL/GenBank/DDBJ databases">
        <authorList>
            <person name="Brown T."/>
        </authorList>
    </citation>
    <scope>NUCLEOTIDE SEQUENCE</scope>
</reference>
<dbReference type="Gene3D" id="3.80.10.10">
    <property type="entry name" value="Ribonuclease Inhibitor"/>
    <property type="match status" value="1"/>
</dbReference>
<gene>
    <name evidence="4" type="ORF">MPIPNATIZW_LOCUS19013</name>
</gene>
<comment type="similarity">
    <text evidence="1">Belongs to the PRAME family.</text>
</comment>
<evidence type="ECO:0000256" key="2">
    <source>
        <dbReference type="ARBA" id="ARBA00022614"/>
    </source>
</evidence>
<keyword evidence="3" id="KW-0677">Repeat</keyword>
<dbReference type="EMBL" id="OY882880">
    <property type="protein sequence ID" value="CAK6450707.1"/>
    <property type="molecule type" value="Genomic_DNA"/>
</dbReference>